<dbReference type="InterPro" id="IPR004602">
    <property type="entry name" value="UvrA"/>
</dbReference>
<keyword evidence="8" id="KW-0863">Zinc-finger</keyword>
<dbReference type="InterPro" id="IPR003439">
    <property type="entry name" value="ABC_transporter-like_ATP-bd"/>
</dbReference>
<evidence type="ECO:0000259" key="17">
    <source>
        <dbReference type="PROSITE" id="PS50893"/>
    </source>
</evidence>
<comment type="similarity">
    <text evidence="14">Belongs to the ABC transporter superfamily. UvrA family.</text>
</comment>
<keyword evidence="13" id="KW-0234">DNA repair</keyword>
<evidence type="ECO:0000313" key="19">
    <source>
        <dbReference type="Proteomes" id="UP000317835"/>
    </source>
</evidence>
<keyword evidence="4" id="KW-0677">Repeat</keyword>
<evidence type="ECO:0000256" key="14">
    <source>
        <dbReference type="ARBA" id="ARBA00038000"/>
    </source>
</evidence>
<evidence type="ECO:0000256" key="10">
    <source>
        <dbReference type="ARBA" id="ARBA00022840"/>
    </source>
</evidence>
<dbReference type="GO" id="GO:0005524">
    <property type="term" value="F:ATP binding"/>
    <property type="evidence" value="ECO:0007669"/>
    <property type="project" value="UniProtKB-KW"/>
</dbReference>
<evidence type="ECO:0000256" key="2">
    <source>
        <dbReference type="ARBA" id="ARBA00022490"/>
    </source>
</evidence>
<dbReference type="Gene3D" id="1.20.1580.10">
    <property type="entry name" value="ABC transporter ATPase like domain"/>
    <property type="match status" value="3"/>
</dbReference>
<evidence type="ECO:0000256" key="6">
    <source>
        <dbReference type="ARBA" id="ARBA00022763"/>
    </source>
</evidence>
<organism evidence="18 19">
    <name type="scientific">Tautonia plasticadhaerens</name>
    <dbReference type="NCBI Taxonomy" id="2527974"/>
    <lineage>
        <taxon>Bacteria</taxon>
        <taxon>Pseudomonadati</taxon>
        <taxon>Planctomycetota</taxon>
        <taxon>Planctomycetia</taxon>
        <taxon>Isosphaerales</taxon>
        <taxon>Isosphaeraceae</taxon>
        <taxon>Tautonia</taxon>
    </lineage>
</organism>
<evidence type="ECO:0000256" key="4">
    <source>
        <dbReference type="ARBA" id="ARBA00022737"/>
    </source>
</evidence>
<keyword evidence="3" id="KW-0479">Metal-binding</keyword>
<evidence type="ECO:0000256" key="7">
    <source>
        <dbReference type="ARBA" id="ARBA00022769"/>
    </source>
</evidence>
<sequence length="948" mass="102762">MTAPIAGPHAETDLMRLRGVRVHNLKNVDLDLPRDELIVFTGVSGSGKSSLAFDTLYAEGQRRYVETFSPYARQFLETLDKPEADRIEGLPPAIAVSQRQGRRSSRSTVGSVTEVDDYLAVLYARLGRVMCMNCGQEVRPADAGAVVAAIEQLPEGARYQVGFPVEIRPDTDRDALAAMLREDGFLRVRAGDDVRTIEEGPVPGPPDGSTTIDVIVDRLVRGKEDPGRRGDSIETAFDRGLGRCRVIAEDHVLTFYRGWRCAGCGTEHMAPEPRLFRSNSPVGACPSCKGFGRIIDLDLGRIVPDPSKSIEGGAIAPWTTPKYREHLDDLLRVAPALGIPTDRPFKYLDPEQVTLIVEGVPRQGFLGLRRFFAWLERKIYKMHVRVFLSRWRGYRTCPECDGARLRPEALAVKVAGKDVSELSALPIGEARGILDAFASSDEVAGPVARRAIDPVLARLGYLGRIGLDYLTLDRQARTLSGGEARRVALTRALGSGLVNTLYVLDEPSIGLHPSDVDRLVSSLVDLRDRGNAVVVVEHDEAIMRAADRLVDVGPGAGTAGGRILYDGPPEGVADVPESATGAFLSRRRRVVPPARRRQPGEERITLKGATGHNLRDVDVSFPTGLICVVTGVSGSGKSTLVDRTLYPALLRRLKGEHEPGEPFRELLGTGAIDEVVLVDQSPIGRSARSNPVTYLKAFDEIRKAFAATHEAKLRSYGPSRFSFNVAGGRCDACEGNGFQVIDMQFLTDVMVRCPECRGTRYRPETLEVTYRGKDIAEVLDLTVREAFGFFKNRPKVQAKLRPLMEVGLDYLRLGQPASTLSGGEAQRLKLASHLPTSAASATRRSERPRALFLLDEPTTGLHPSDVLTLIDCLNTLADLGNSLVVVEHNPELMLCADWIIDLGPGAGSAGGLIVAEGPPEAVSRVDSPTGRVLSAALAASGAGPENGD</sequence>
<keyword evidence="2" id="KW-0963">Cytoplasm</keyword>
<evidence type="ECO:0000256" key="8">
    <source>
        <dbReference type="ARBA" id="ARBA00022771"/>
    </source>
</evidence>
<evidence type="ECO:0000256" key="15">
    <source>
        <dbReference type="ARBA" id="ARBA00039316"/>
    </source>
</evidence>
<dbReference type="SUPFAM" id="SSF52540">
    <property type="entry name" value="P-loop containing nucleoside triphosphate hydrolases"/>
    <property type="match status" value="2"/>
</dbReference>
<dbReference type="GO" id="GO:0004518">
    <property type="term" value="F:nuclease activity"/>
    <property type="evidence" value="ECO:0007669"/>
    <property type="project" value="UniProtKB-KW"/>
</dbReference>
<protein>
    <recommendedName>
        <fullName evidence="15">UvrABC system protein A</fullName>
    </recommendedName>
    <alternativeName>
        <fullName evidence="16">Excinuclease ABC subunit A</fullName>
    </alternativeName>
</protein>
<dbReference type="PANTHER" id="PTHR43152:SF3">
    <property type="entry name" value="UVRABC SYSTEM PROTEIN A"/>
    <property type="match status" value="1"/>
</dbReference>
<evidence type="ECO:0000256" key="12">
    <source>
        <dbReference type="ARBA" id="ARBA00023125"/>
    </source>
</evidence>
<dbReference type="GO" id="GO:0016887">
    <property type="term" value="F:ATP hydrolysis activity"/>
    <property type="evidence" value="ECO:0007669"/>
    <property type="project" value="InterPro"/>
</dbReference>
<dbReference type="Proteomes" id="UP000317835">
    <property type="component" value="Chromosome"/>
</dbReference>
<feature type="domain" description="ABC transporter" evidence="17">
    <location>
        <begin position="355"/>
        <end position="579"/>
    </location>
</feature>
<keyword evidence="7" id="KW-0228">DNA excision</keyword>
<dbReference type="Pfam" id="PF17755">
    <property type="entry name" value="UvrA_DNA-bind"/>
    <property type="match status" value="1"/>
</dbReference>
<dbReference type="GO" id="GO:0008270">
    <property type="term" value="F:zinc ion binding"/>
    <property type="evidence" value="ECO:0007669"/>
    <property type="project" value="UniProtKB-KW"/>
</dbReference>
<reference evidence="18 19" key="1">
    <citation type="submission" date="2019-02" db="EMBL/GenBank/DDBJ databases">
        <title>Deep-cultivation of Planctomycetes and their phenomic and genomic characterization uncovers novel biology.</title>
        <authorList>
            <person name="Wiegand S."/>
            <person name="Jogler M."/>
            <person name="Boedeker C."/>
            <person name="Pinto D."/>
            <person name="Vollmers J."/>
            <person name="Rivas-Marin E."/>
            <person name="Kohn T."/>
            <person name="Peeters S.H."/>
            <person name="Heuer A."/>
            <person name="Rast P."/>
            <person name="Oberbeckmann S."/>
            <person name="Bunk B."/>
            <person name="Jeske O."/>
            <person name="Meyerdierks A."/>
            <person name="Storesund J.E."/>
            <person name="Kallscheuer N."/>
            <person name="Luecker S."/>
            <person name="Lage O.M."/>
            <person name="Pohl T."/>
            <person name="Merkel B.J."/>
            <person name="Hornburger P."/>
            <person name="Mueller R.-W."/>
            <person name="Bruemmer F."/>
            <person name="Labrenz M."/>
            <person name="Spormann A.M."/>
            <person name="Op den Camp H."/>
            <person name="Overmann J."/>
            <person name="Amann R."/>
            <person name="Jetten M.S.M."/>
            <person name="Mascher T."/>
            <person name="Medema M.H."/>
            <person name="Devos D.P."/>
            <person name="Kaster A.-K."/>
            <person name="Ovreas L."/>
            <person name="Rohde M."/>
            <person name="Galperin M.Y."/>
            <person name="Jogler C."/>
        </authorList>
    </citation>
    <scope>NUCLEOTIDE SEQUENCE [LARGE SCALE GENOMIC DNA]</scope>
    <source>
        <strain evidence="18 19">ElP</strain>
    </source>
</reference>
<keyword evidence="6" id="KW-0227">DNA damage</keyword>
<evidence type="ECO:0000313" key="18">
    <source>
        <dbReference type="EMBL" id="QDV35090.1"/>
    </source>
</evidence>
<evidence type="ECO:0000256" key="1">
    <source>
        <dbReference type="ARBA" id="ARBA00004496"/>
    </source>
</evidence>
<evidence type="ECO:0000256" key="9">
    <source>
        <dbReference type="ARBA" id="ARBA00022833"/>
    </source>
</evidence>
<gene>
    <name evidence="18" type="primary">uvrA_1</name>
    <name evidence="18" type="ORF">ElP_29920</name>
</gene>
<evidence type="ECO:0000256" key="11">
    <source>
        <dbReference type="ARBA" id="ARBA00022881"/>
    </source>
</evidence>
<keyword evidence="10" id="KW-0067">ATP-binding</keyword>
<keyword evidence="11" id="KW-0267">Excision nuclease</keyword>
<evidence type="ECO:0000256" key="5">
    <source>
        <dbReference type="ARBA" id="ARBA00022741"/>
    </source>
</evidence>
<dbReference type="EMBL" id="CP036426">
    <property type="protein sequence ID" value="QDV35090.1"/>
    <property type="molecule type" value="Genomic_DNA"/>
</dbReference>
<dbReference type="InterPro" id="IPR041102">
    <property type="entry name" value="UvrA_inter"/>
</dbReference>
<dbReference type="Pfam" id="PF17760">
    <property type="entry name" value="UvrA_inter"/>
    <property type="match status" value="1"/>
</dbReference>
<dbReference type="RefSeq" id="WP_197446990.1">
    <property type="nucleotide sequence ID" value="NZ_CP036426.1"/>
</dbReference>
<dbReference type="GO" id="GO:0003677">
    <property type="term" value="F:DNA binding"/>
    <property type="evidence" value="ECO:0007669"/>
    <property type="project" value="UniProtKB-KW"/>
</dbReference>
<dbReference type="Gene3D" id="3.30.190.20">
    <property type="match status" value="1"/>
</dbReference>
<dbReference type="GO" id="GO:0005737">
    <property type="term" value="C:cytoplasm"/>
    <property type="evidence" value="ECO:0007669"/>
    <property type="project" value="UniProtKB-SubCell"/>
</dbReference>
<dbReference type="AlphaFoldDB" id="A0A518H2P4"/>
<dbReference type="GO" id="GO:0009380">
    <property type="term" value="C:excinuclease repair complex"/>
    <property type="evidence" value="ECO:0007669"/>
    <property type="project" value="InterPro"/>
</dbReference>
<dbReference type="Gene3D" id="1.10.8.280">
    <property type="entry name" value="ABC transporter ATPase domain-like"/>
    <property type="match status" value="1"/>
</dbReference>
<evidence type="ECO:0000256" key="16">
    <source>
        <dbReference type="ARBA" id="ARBA00042156"/>
    </source>
</evidence>
<accession>A0A518H2P4</accession>
<evidence type="ECO:0000256" key="3">
    <source>
        <dbReference type="ARBA" id="ARBA00022723"/>
    </source>
</evidence>
<keyword evidence="9" id="KW-0862">Zinc</keyword>
<dbReference type="InterPro" id="IPR041552">
    <property type="entry name" value="UvrA_DNA-bd"/>
</dbReference>
<keyword evidence="19" id="KW-1185">Reference proteome</keyword>
<dbReference type="PROSITE" id="PS50893">
    <property type="entry name" value="ABC_TRANSPORTER_2"/>
    <property type="match status" value="2"/>
</dbReference>
<dbReference type="KEGG" id="tpla:ElP_29920"/>
<dbReference type="Gene3D" id="3.40.50.300">
    <property type="entry name" value="P-loop containing nucleotide triphosphate hydrolases"/>
    <property type="match status" value="3"/>
</dbReference>
<dbReference type="NCBIfam" id="TIGR00630">
    <property type="entry name" value="uvra"/>
    <property type="match status" value="1"/>
</dbReference>
<keyword evidence="12" id="KW-0238">DNA-binding</keyword>
<feature type="domain" description="ABC transporter" evidence="17">
    <location>
        <begin position="599"/>
        <end position="929"/>
    </location>
</feature>
<proteinExistence type="inferred from homology"/>
<dbReference type="PANTHER" id="PTHR43152">
    <property type="entry name" value="UVRABC SYSTEM PROTEIN A"/>
    <property type="match status" value="1"/>
</dbReference>
<keyword evidence="5" id="KW-0547">Nucleotide-binding</keyword>
<evidence type="ECO:0000256" key="13">
    <source>
        <dbReference type="ARBA" id="ARBA00023204"/>
    </source>
</evidence>
<name>A0A518H2P4_9BACT</name>
<comment type="subcellular location">
    <subcellularLocation>
        <location evidence="1">Cytoplasm</location>
    </subcellularLocation>
</comment>
<dbReference type="GO" id="GO:0006289">
    <property type="term" value="P:nucleotide-excision repair"/>
    <property type="evidence" value="ECO:0007669"/>
    <property type="project" value="InterPro"/>
</dbReference>
<dbReference type="InterPro" id="IPR027417">
    <property type="entry name" value="P-loop_NTPase"/>
</dbReference>